<dbReference type="GO" id="GO:0004222">
    <property type="term" value="F:metalloendopeptidase activity"/>
    <property type="evidence" value="ECO:0007669"/>
    <property type="project" value="InterPro"/>
</dbReference>
<dbReference type="EC" id="3.1.-.-" evidence="9"/>
<feature type="binding site" evidence="9">
    <location>
        <position position="125"/>
    </location>
    <ligand>
        <name>Zn(2+)</name>
        <dbReference type="ChEBI" id="CHEBI:29105"/>
        <note>catalytic</note>
    </ligand>
</feature>
<feature type="binding site" evidence="9">
    <location>
        <position position="129"/>
    </location>
    <ligand>
        <name>Zn(2+)</name>
        <dbReference type="ChEBI" id="CHEBI:29105"/>
        <note>catalytic</note>
    </ligand>
</feature>
<dbReference type="InterPro" id="IPR020549">
    <property type="entry name" value="YbeY_CS"/>
</dbReference>
<evidence type="ECO:0000256" key="9">
    <source>
        <dbReference type="HAMAP-Rule" id="MF_00009"/>
    </source>
</evidence>
<evidence type="ECO:0000256" key="7">
    <source>
        <dbReference type="ARBA" id="ARBA00022801"/>
    </source>
</evidence>
<feature type="binding site" evidence="9">
    <location>
        <position position="135"/>
    </location>
    <ligand>
        <name>Zn(2+)</name>
        <dbReference type="ChEBI" id="CHEBI:29105"/>
        <note>catalytic</note>
    </ligand>
</feature>
<evidence type="ECO:0000256" key="5">
    <source>
        <dbReference type="ARBA" id="ARBA00022723"/>
    </source>
</evidence>
<dbReference type="PROSITE" id="PS01306">
    <property type="entry name" value="UPF0054"/>
    <property type="match status" value="1"/>
</dbReference>
<keyword evidence="3 9" id="KW-0698">rRNA processing</keyword>
<reference evidence="10 11" key="1">
    <citation type="submission" date="2016-10" db="EMBL/GenBank/DDBJ databases">
        <authorList>
            <person name="de Groot N.N."/>
        </authorList>
    </citation>
    <scope>NUCLEOTIDE SEQUENCE [LARGE SCALE GENOMIC DNA]</scope>
    <source>
        <strain evidence="10 11">DSM 15827</strain>
    </source>
</reference>
<accession>A0A1H9GV16</accession>
<evidence type="ECO:0000256" key="3">
    <source>
        <dbReference type="ARBA" id="ARBA00022552"/>
    </source>
</evidence>
<sequence>MQVELIDETEVVEQAFQDLVEDIVKFAADYMKYPANRECSITFISNERIREINREFRNKDAVTDVISFALNDDDADLFSMMEIEGEDTDFVTTIGDIVISVDRAKEQAADYGHSIERELGFLALHGFLHLNGYDHQTPEEEAEMMGLQEEILTAYGLQRD</sequence>
<dbReference type="InterPro" id="IPR023091">
    <property type="entry name" value="MetalPrtase_cat_dom_sf_prd"/>
</dbReference>
<gene>
    <name evidence="9" type="primary">ybeY</name>
    <name evidence="10" type="ORF">SAMN05421767_10157</name>
</gene>
<dbReference type="NCBIfam" id="TIGR00043">
    <property type="entry name" value="rRNA maturation RNase YbeY"/>
    <property type="match status" value="1"/>
</dbReference>
<name>A0A1H9GV16_9LACT</name>
<evidence type="ECO:0000256" key="4">
    <source>
        <dbReference type="ARBA" id="ARBA00022722"/>
    </source>
</evidence>
<dbReference type="InterPro" id="IPR002036">
    <property type="entry name" value="YbeY"/>
</dbReference>
<organism evidence="10 11">
    <name type="scientific">Granulicatella balaenopterae</name>
    <dbReference type="NCBI Taxonomy" id="137733"/>
    <lineage>
        <taxon>Bacteria</taxon>
        <taxon>Bacillati</taxon>
        <taxon>Bacillota</taxon>
        <taxon>Bacilli</taxon>
        <taxon>Lactobacillales</taxon>
        <taxon>Carnobacteriaceae</taxon>
        <taxon>Granulicatella</taxon>
    </lineage>
</organism>
<keyword evidence="7 9" id="KW-0378">Hydrolase</keyword>
<evidence type="ECO:0000256" key="2">
    <source>
        <dbReference type="ARBA" id="ARBA00022517"/>
    </source>
</evidence>
<dbReference type="STRING" id="137733.SAMN05421767_10157"/>
<keyword evidence="5 9" id="KW-0479">Metal-binding</keyword>
<dbReference type="GO" id="GO:0005737">
    <property type="term" value="C:cytoplasm"/>
    <property type="evidence" value="ECO:0007669"/>
    <property type="project" value="UniProtKB-SubCell"/>
</dbReference>
<comment type="subcellular location">
    <subcellularLocation>
        <location evidence="9">Cytoplasm</location>
    </subcellularLocation>
</comment>
<dbReference type="EMBL" id="FOGF01000001">
    <property type="protein sequence ID" value="SEQ53921.1"/>
    <property type="molecule type" value="Genomic_DNA"/>
</dbReference>
<keyword evidence="6 9" id="KW-0255">Endonuclease</keyword>
<comment type="similarity">
    <text evidence="1 9">Belongs to the endoribonuclease YbeY family.</text>
</comment>
<evidence type="ECO:0000313" key="10">
    <source>
        <dbReference type="EMBL" id="SEQ53921.1"/>
    </source>
</evidence>
<keyword evidence="8 9" id="KW-0862">Zinc</keyword>
<evidence type="ECO:0000313" key="11">
    <source>
        <dbReference type="Proteomes" id="UP000198556"/>
    </source>
</evidence>
<dbReference type="GO" id="GO:0004521">
    <property type="term" value="F:RNA endonuclease activity"/>
    <property type="evidence" value="ECO:0007669"/>
    <property type="project" value="UniProtKB-UniRule"/>
</dbReference>
<comment type="function">
    <text evidence="9">Single strand-specific metallo-endoribonuclease involved in late-stage 70S ribosome quality control and in maturation of the 3' terminus of the 16S rRNA.</text>
</comment>
<dbReference type="PANTHER" id="PTHR46986">
    <property type="entry name" value="ENDORIBONUCLEASE YBEY, CHLOROPLASTIC"/>
    <property type="match status" value="1"/>
</dbReference>
<dbReference type="AlphaFoldDB" id="A0A1H9GV16"/>
<dbReference type="GO" id="GO:0006364">
    <property type="term" value="P:rRNA processing"/>
    <property type="evidence" value="ECO:0007669"/>
    <property type="project" value="UniProtKB-UniRule"/>
</dbReference>
<protein>
    <recommendedName>
        <fullName evidence="9">Endoribonuclease YbeY</fullName>
        <ecNumber evidence="9">3.1.-.-</ecNumber>
    </recommendedName>
</protein>
<keyword evidence="4 9" id="KW-0540">Nuclease</keyword>
<dbReference type="GO" id="GO:0008270">
    <property type="term" value="F:zinc ion binding"/>
    <property type="evidence" value="ECO:0007669"/>
    <property type="project" value="UniProtKB-UniRule"/>
</dbReference>
<evidence type="ECO:0000256" key="1">
    <source>
        <dbReference type="ARBA" id="ARBA00010875"/>
    </source>
</evidence>
<dbReference type="RefSeq" id="WP_089745455.1">
    <property type="nucleotide sequence ID" value="NZ_FOGF01000001.1"/>
</dbReference>
<comment type="cofactor">
    <cofactor evidence="9">
        <name>Zn(2+)</name>
        <dbReference type="ChEBI" id="CHEBI:29105"/>
    </cofactor>
    <text evidence="9">Binds 1 zinc ion.</text>
</comment>
<evidence type="ECO:0000256" key="8">
    <source>
        <dbReference type="ARBA" id="ARBA00022833"/>
    </source>
</evidence>
<dbReference type="SUPFAM" id="SSF55486">
    <property type="entry name" value="Metalloproteases ('zincins'), catalytic domain"/>
    <property type="match status" value="1"/>
</dbReference>
<dbReference type="PANTHER" id="PTHR46986:SF1">
    <property type="entry name" value="ENDORIBONUCLEASE YBEY, CHLOROPLASTIC"/>
    <property type="match status" value="1"/>
</dbReference>
<proteinExistence type="inferred from homology"/>
<keyword evidence="11" id="KW-1185">Reference proteome</keyword>
<keyword evidence="2 9" id="KW-0690">Ribosome biogenesis</keyword>
<dbReference type="Gene3D" id="3.40.390.30">
    <property type="entry name" value="Metalloproteases ('zincins'), catalytic domain"/>
    <property type="match status" value="1"/>
</dbReference>
<dbReference type="Proteomes" id="UP000198556">
    <property type="component" value="Unassembled WGS sequence"/>
</dbReference>
<dbReference type="Pfam" id="PF02130">
    <property type="entry name" value="YbeY"/>
    <property type="match status" value="1"/>
</dbReference>
<dbReference type="OrthoDB" id="9807740at2"/>
<dbReference type="HAMAP" id="MF_00009">
    <property type="entry name" value="Endoribonucl_YbeY"/>
    <property type="match status" value="1"/>
</dbReference>
<evidence type="ECO:0000256" key="6">
    <source>
        <dbReference type="ARBA" id="ARBA00022759"/>
    </source>
</evidence>
<keyword evidence="9" id="KW-0963">Cytoplasm</keyword>